<dbReference type="PANTHER" id="PTHR47171:SF5">
    <property type="entry name" value="ZN(II)2CYS6 TRANSCRIPTION FACTOR (EUROFUNG)"/>
    <property type="match status" value="1"/>
</dbReference>
<evidence type="ECO:0000313" key="6">
    <source>
        <dbReference type="EMBL" id="ETS75597.1"/>
    </source>
</evidence>
<organism evidence="6 7">
    <name type="scientific">Pestalotiopsis fici (strain W106-1 / CGMCC3.15140)</name>
    <dbReference type="NCBI Taxonomy" id="1229662"/>
    <lineage>
        <taxon>Eukaryota</taxon>
        <taxon>Fungi</taxon>
        <taxon>Dikarya</taxon>
        <taxon>Ascomycota</taxon>
        <taxon>Pezizomycotina</taxon>
        <taxon>Sordariomycetes</taxon>
        <taxon>Xylariomycetidae</taxon>
        <taxon>Amphisphaeriales</taxon>
        <taxon>Sporocadaceae</taxon>
        <taxon>Pestalotiopsis</taxon>
    </lineage>
</organism>
<dbReference type="InterPro" id="IPR052073">
    <property type="entry name" value="Amide_Lactam_Regulators"/>
</dbReference>
<gene>
    <name evidence="6" type="ORF">PFICI_12541</name>
</gene>
<evidence type="ECO:0008006" key="8">
    <source>
        <dbReference type="Google" id="ProtNLM"/>
    </source>
</evidence>
<dbReference type="GO" id="GO:0003677">
    <property type="term" value="F:DNA binding"/>
    <property type="evidence" value="ECO:0007669"/>
    <property type="project" value="UniProtKB-KW"/>
</dbReference>
<keyword evidence="7" id="KW-1185">Reference proteome</keyword>
<dbReference type="AlphaFoldDB" id="W3WR06"/>
<feature type="compositionally biased region" description="Basic residues" evidence="5">
    <location>
        <begin position="12"/>
        <end position="25"/>
    </location>
</feature>
<dbReference type="GeneID" id="19277554"/>
<keyword evidence="2" id="KW-0805">Transcription regulation</keyword>
<dbReference type="HOGENOM" id="CLU_007427_3_1_1"/>
<evidence type="ECO:0000256" key="1">
    <source>
        <dbReference type="ARBA" id="ARBA00022833"/>
    </source>
</evidence>
<dbReference type="PANTHER" id="PTHR47171">
    <property type="entry name" value="FARA-RELATED"/>
    <property type="match status" value="1"/>
</dbReference>
<proteinExistence type="predicted"/>
<dbReference type="KEGG" id="pfy:PFICI_12541"/>
<evidence type="ECO:0000256" key="5">
    <source>
        <dbReference type="SAM" id="MobiDB-lite"/>
    </source>
</evidence>
<dbReference type="RefSeq" id="XP_007839313.1">
    <property type="nucleotide sequence ID" value="XM_007841122.1"/>
</dbReference>
<dbReference type="EMBL" id="KI912118">
    <property type="protein sequence ID" value="ETS75597.1"/>
    <property type="molecule type" value="Genomic_DNA"/>
</dbReference>
<keyword evidence="4" id="KW-0804">Transcription</keyword>
<keyword evidence="1" id="KW-0862">Zinc</keyword>
<protein>
    <recommendedName>
        <fullName evidence="8">Transcription factor domain-containing protein</fullName>
    </recommendedName>
</protein>
<feature type="region of interest" description="Disordered" evidence="5">
    <location>
        <begin position="82"/>
        <end position="111"/>
    </location>
</feature>
<evidence type="ECO:0000256" key="4">
    <source>
        <dbReference type="ARBA" id="ARBA00023163"/>
    </source>
</evidence>
<feature type="region of interest" description="Disordered" evidence="5">
    <location>
        <begin position="1"/>
        <end position="38"/>
    </location>
</feature>
<dbReference type="InParanoid" id="W3WR06"/>
<name>W3WR06_PESFW</name>
<evidence type="ECO:0000256" key="2">
    <source>
        <dbReference type="ARBA" id="ARBA00023015"/>
    </source>
</evidence>
<feature type="compositionally biased region" description="Polar residues" evidence="5">
    <location>
        <begin position="26"/>
        <end position="38"/>
    </location>
</feature>
<evidence type="ECO:0000313" key="7">
    <source>
        <dbReference type="Proteomes" id="UP000030651"/>
    </source>
</evidence>
<accession>W3WR06</accession>
<dbReference type="eggNOG" id="ENOG502RB10">
    <property type="taxonomic scope" value="Eukaryota"/>
</dbReference>
<feature type="compositionally biased region" description="Basic and acidic residues" evidence="5">
    <location>
        <begin position="1"/>
        <end position="11"/>
    </location>
</feature>
<evidence type="ECO:0000256" key="3">
    <source>
        <dbReference type="ARBA" id="ARBA00023125"/>
    </source>
</evidence>
<reference evidence="7" key="1">
    <citation type="journal article" date="2015" name="BMC Genomics">
        <title>Genomic and transcriptomic analysis of the endophytic fungus Pestalotiopsis fici reveals its lifestyle and high potential for synthesis of natural products.</title>
        <authorList>
            <person name="Wang X."/>
            <person name="Zhang X."/>
            <person name="Liu L."/>
            <person name="Xiang M."/>
            <person name="Wang W."/>
            <person name="Sun X."/>
            <person name="Che Y."/>
            <person name="Guo L."/>
            <person name="Liu G."/>
            <person name="Guo L."/>
            <person name="Wang C."/>
            <person name="Yin W.B."/>
            <person name="Stadler M."/>
            <person name="Zhang X."/>
            <person name="Liu X."/>
        </authorList>
    </citation>
    <scope>NUCLEOTIDE SEQUENCE [LARGE SCALE GENOMIC DNA]</scope>
    <source>
        <strain evidence="7">W106-1 / CGMCC3.15140</strain>
    </source>
</reference>
<dbReference type="Proteomes" id="UP000030651">
    <property type="component" value="Unassembled WGS sequence"/>
</dbReference>
<sequence>MDAGPPKDRARIVRRTGVRKKRSRPPRQTSGIDGTFTTASSPLARSNFTSFNEATDFVAESQHENLDIMQHGSPIASGRPGGFISSNSVLSSAPTATSGDEAASPGTPIPFGSTNILDQTGSDILPRGPIMHALTDAFFEHVFPFYPVVDPSDMGVHKQQRHANHDRPGLLRRIFWHLVNVDKIMVACWGRPSAILLEHCDVAMPSLQDFPQQGNVRSDIAMRIFQLGTITGTVVDMTSRRKTPSKEDMSNVIASLRSWHDTLPWHLRLFDSNGQRLAYDRIVSEMFIFYLVTIILSQMLMCKETSAFQPSVVSIVSSHCIAALYDEIHCRRDAQHLMQTHGFLCMAAAVPLLFSVRASQEEESYNQESLDILCAVLGELRQKFGGSDLVLKKINRLQLERANTRTNTSSRAQDEEQTDAWHKDILEQASGLLLPFPAEFCKAIKFLHTRNDDSRQHDAYESMPGGSGLAEYIDPACTIMDILGLESTTDNFWLG</sequence>
<dbReference type="CDD" id="cd12148">
    <property type="entry name" value="fungal_TF_MHR"/>
    <property type="match status" value="1"/>
</dbReference>
<keyword evidence="3" id="KW-0238">DNA-binding</keyword>
<dbReference type="OrthoDB" id="39175at2759"/>
<feature type="compositionally biased region" description="Polar residues" evidence="5">
    <location>
        <begin position="84"/>
        <end position="98"/>
    </location>
</feature>